<sequence length="255" mass="27402">MTTRVVRRNIRLLVINPNSSHDMTHGMETAIRSMDLPDSVEITMYTALQESPASINDDKDIRASTEVVWANLEATGLLKDYDGVLIACYSKHTLVEQIQARLPGLPVTGIFEASVLASLPLVRPGRGWGIVTTGKFWEAHLADAIESFLGAGSGGSFLGVQSTGLVAGDFHGDVPPEVIQAKLKAATKRLLAKGQPDCILMGCGGMAGLEEVIRTAVREELGEQAAKDVYVVDGVRAGVGVIEQMVRNKRMFQVS</sequence>
<dbReference type="Pfam" id="PF01177">
    <property type="entry name" value="Asp_Glu_race"/>
    <property type="match status" value="1"/>
</dbReference>
<dbReference type="Proteomes" id="UP001600888">
    <property type="component" value="Unassembled WGS sequence"/>
</dbReference>
<dbReference type="InterPro" id="IPR052186">
    <property type="entry name" value="Hydantoin_racemase-like"/>
</dbReference>
<evidence type="ECO:0000256" key="1">
    <source>
        <dbReference type="ARBA" id="ARBA00038414"/>
    </source>
</evidence>
<reference evidence="2 3" key="1">
    <citation type="submission" date="2024-03" db="EMBL/GenBank/DDBJ databases">
        <title>A high-quality draft genome sequence of Diaporthe vaccinii, a causative agent of upright dieback and viscid rot disease in cranberry plants.</title>
        <authorList>
            <person name="Sarrasin M."/>
            <person name="Lang B.F."/>
            <person name="Burger G."/>
        </authorList>
    </citation>
    <scope>NUCLEOTIDE SEQUENCE [LARGE SCALE GENOMIC DNA]</scope>
    <source>
        <strain evidence="2 3">IS7</strain>
    </source>
</reference>
<gene>
    <name evidence="2" type="ORF">FJTKL_02638</name>
</gene>
<proteinExistence type="inferred from homology"/>
<organism evidence="2 3">
    <name type="scientific">Diaporthe vaccinii</name>
    <dbReference type="NCBI Taxonomy" id="105482"/>
    <lineage>
        <taxon>Eukaryota</taxon>
        <taxon>Fungi</taxon>
        <taxon>Dikarya</taxon>
        <taxon>Ascomycota</taxon>
        <taxon>Pezizomycotina</taxon>
        <taxon>Sordariomycetes</taxon>
        <taxon>Sordariomycetidae</taxon>
        <taxon>Diaporthales</taxon>
        <taxon>Diaporthaceae</taxon>
        <taxon>Diaporthe</taxon>
        <taxon>Diaporthe eres species complex</taxon>
    </lineage>
</organism>
<comment type="similarity">
    <text evidence="1">Belongs to the HyuE racemase family.</text>
</comment>
<dbReference type="InterPro" id="IPR015942">
    <property type="entry name" value="Asp/Glu/hydantoin_racemase"/>
</dbReference>
<comment type="caution">
    <text evidence="2">The sequence shown here is derived from an EMBL/GenBank/DDBJ whole genome shotgun (WGS) entry which is preliminary data.</text>
</comment>
<evidence type="ECO:0000313" key="2">
    <source>
        <dbReference type="EMBL" id="KAL2274898.1"/>
    </source>
</evidence>
<dbReference type="PANTHER" id="PTHR28047">
    <property type="entry name" value="PROTEIN DCG1"/>
    <property type="match status" value="1"/>
</dbReference>
<dbReference type="EMBL" id="JBAWTH010000146">
    <property type="protein sequence ID" value="KAL2274898.1"/>
    <property type="molecule type" value="Genomic_DNA"/>
</dbReference>
<dbReference type="PANTHER" id="PTHR28047:SF5">
    <property type="entry name" value="PROTEIN DCG1"/>
    <property type="match status" value="1"/>
</dbReference>
<evidence type="ECO:0000313" key="3">
    <source>
        <dbReference type="Proteomes" id="UP001600888"/>
    </source>
</evidence>
<dbReference type="Gene3D" id="3.40.50.12500">
    <property type="match status" value="1"/>
</dbReference>
<keyword evidence="3" id="KW-1185">Reference proteome</keyword>
<protein>
    <recommendedName>
        <fullName evidence="4">Hydantoin racemase</fullName>
    </recommendedName>
</protein>
<dbReference type="InterPro" id="IPR053714">
    <property type="entry name" value="Iso_Racemase_Enz_sf"/>
</dbReference>
<accession>A0ABR4DXK2</accession>
<name>A0ABR4DXK2_9PEZI</name>
<evidence type="ECO:0008006" key="4">
    <source>
        <dbReference type="Google" id="ProtNLM"/>
    </source>
</evidence>